<evidence type="ECO:0000313" key="2">
    <source>
        <dbReference type="EMBL" id="PWA98987.1"/>
    </source>
</evidence>
<dbReference type="GO" id="GO:0016491">
    <property type="term" value="F:oxidoreductase activity"/>
    <property type="evidence" value="ECO:0007669"/>
    <property type="project" value="InterPro"/>
</dbReference>
<protein>
    <submittedName>
        <fullName evidence="2">Cyclopropane-fatty-acyl-phospholipid synthase</fullName>
    </submittedName>
</protein>
<dbReference type="InterPro" id="IPR036188">
    <property type="entry name" value="FAD/NAD-bd_sf"/>
</dbReference>
<dbReference type="GO" id="GO:0008168">
    <property type="term" value="F:methyltransferase activity"/>
    <property type="evidence" value="ECO:0007669"/>
    <property type="project" value="TreeGrafter"/>
</dbReference>
<proteinExistence type="predicted"/>
<dbReference type="SUPFAM" id="SSF51905">
    <property type="entry name" value="FAD/NAD(P)-binding domain"/>
    <property type="match status" value="1"/>
</dbReference>
<dbReference type="OrthoDB" id="5977668at2759"/>
<dbReference type="InterPro" id="IPR026669">
    <property type="entry name" value="Arsenite_MeTrfase-like"/>
</dbReference>
<feature type="domain" description="Amine oxidase" evidence="1">
    <location>
        <begin position="14"/>
        <end position="274"/>
    </location>
</feature>
<evidence type="ECO:0000259" key="1">
    <source>
        <dbReference type="Pfam" id="PF01593"/>
    </source>
</evidence>
<keyword evidence="3" id="KW-1185">Reference proteome</keyword>
<dbReference type="InterPro" id="IPR002937">
    <property type="entry name" value="Amino_oxidase"/>
</dbReference>
<dbReference type="PANTHER" id="PTHR43675:SF30">
    <property type="entry name" value="CYCLOPROPANE-FATTY-ACYL-PHOSPHOLIPID SYNTHASE"/>
    <property type="match status" value="1"/>
</dbReference>
<dbReference type="Pfam" id="PF02353">
    <property type="entry name" value="CMAS"/>
    <property type="match status" value="1"/>
</dbReference>
<dbReference type="Proteomes" id="UP000245207">
    <property type="component" value="Unassembled WGS sequence"/>
</dbReference>
<gene>
    <name evidence="2" type="ORF">CTI12_AA013910</name>
</gene>
<organism evidence="2 3">
    <name type="scientific">Artemisia annua</name>
    <name type="common">Sweet wormwood</name>
    <dbReference type="NCBI Taxonomy" id="35608"/>
    <lineage>
        <taxon>Eukaryota</taxon>
        <taxon>Viridiplantae</taxon>
        <taxon>Streptophyta</taxon>
        <taxon>Embryophyta</taxon>
        <taxon>Tracheophyta</taxon>
        <taxon>Spermatophyta</taxon>
        <taxon>Magnoliopsida</taxon>
        <taxon>eudicotyledons</taxon>
        <taxon>Gunneridae</taxon>
        <taxon>Pentapetalae</taxon>
        <taxon>asterids</taxon>
        <taxon>campanulids</taxon>
        <taxon>Asterales</taxon>
        <taxon>Asteraceae</taxon>
        <taxon>Asteroideae</taxon>
        <taxon>Anthemideae</taxon>
        <taxon>Artemisiinae</taxon>
        <taxon>Artemisia</taxon>
    </lineage>
</organism>
<dbReference type="Gene3D" id="3.40.50.150">
    <property type="entry name" value="Vaccinia Virus protein VP39"/>
    <property type="match status" value="1"/>
</dbReference>
<dbReference type="InterPro" id="IPR029063">
    <property type="entry name" value="SAM-dependent_MTases_sf"/>
</dbReference>
<comment type="caution">
    <text evidence="2">The sequence shown here is derived from an EMBL/GenBank/DDBJ whole genome shotgun (WGS) entry which is preliminary data.</text>
</comment>
<dbReference type="PRINTS" id="PR00419">
    <property type="entry name" value="ADXRDTASE"/>
</dbReference>
<evidence type="ECO:0000313" key="3">
    <source>
        <dbReference type="Proteomes" id="UP000245207"/>
    </source>
</evidence>
<dbReference type="EMBL" id="PKPP01000041">
    <property type="protein sequence ID" value="PWA98987.1"/>
    <property type="molecule type" value="Genomic_DNA"/>
</dbReference>
<dbReference type="Gene3D" id="3.50.50.60">
    <property type="entry name" value="FAD/NAD(P)-binding domain"/>
    <property type="match status" value="1"/>
</dbReference>
<dbReference type="CDD" id="cd02440">
    <property type="entry name" value="AdoMet_MTases"/>
    <property type="match status" value="1"/>
</dbReference>
<accession>A0A2U1QM01</accession>
<reference evidence="2 3" key="1">
    <citation type="journal article" date="2018" name="Mol. Plant">
        <title>The genome of Artemisia annua provides insight into the evolution of Asteraceae family and artemisinin biosynthesis.</title>
        <authorList>
            <person name="Shen Q."/>
            <person name="Zhang L."/>
            <person name="Liao Z."/>
            <person name="Wang S."/>
            <person name="Yan T."/>
            <person name="Shi P."/>
            <person name="Liu M."/>
            <person name="Fu X."/>
            <person name="Pan Q."/>
            <person name="Wang Y."/>
            <person name="Lv Z."/>
            <person name="Lu X."/>
            <person name="Zhang F."/>
            <person name="Jiang W."/>
            <person name="Ma Y."/>
            <person name="Chen M."/>
            <person name="Hao X."/>
            <person name="Li L."/>
            <person name="Tang Y."/>
            <person name="Lv G."/>
            <person name="Zhou Y."/>
            <person name="Sun X."/>
            <person name="Brodelius P.E."/>
            <person name="Rose J.K.C."/>
            <person name="Tang K."/>
        </authorList>
    </citation>
    <scope>NUCLEOTIDE SEQUENCE [LARGE SCALE GENOMIC DNA]</scope>
    <source>
        <strain evidence="3">cv. Huhao1</strain>
        <tissue evidence="2">Leaf</tissue>
    </source>
</reference>
<name>A0A2U1QM01_ARTAN</name>
<dbReference type="PANTHER" id="PTHR43675">
    <property type="entry name" value="ARSENITE METHYLTRANSFERASE"/>
    <property type="match status" value="1"/>
</dbReference>
<dbReference type="STRING" id="35608.A0A2U1QM01"/>
<dbReference type="SUPFAM" id="SSF53335">
    <property type="entry name" value="S-adenosyl-L-methionine-dependent methyltransferases"/>
    <property type="match status" value="1"/>
</dbReference>
<dbReference type="Pfam" id="PF01593">
    <property type="entry name" value="Amino_oxidase"/>
    <property type="match status" value="1"/>
</dbReference>
<dbReference type="AlphaFoldDB" id="A0A2U1QM01"/>
<sequence length="871" mass="99227">MSKTMRVAVVGAGISGLVSAYVVAKAGVDVVLYEKEDFLGGHAKTVTFDGVDLDLGFMVFNRVTYPNMLELFETLGVDIELSDMSFSVSLDDGNGCEWGSRNALSSLFAQKSNMLNPYFWQMIREITKFKHDVLRYLEEVEHNQDISHNQTLGDFIKTHGYSELFQKAYIVPICSSIWSCPAEGVMSFSAFSILSFCRNHHLLQLFGRPQWFTVRWRSQAYVKRVREELENRGCQIRTSCGVQSVSQLDDGCLITCEDGSEERYSGCILATHAPDTLKMLGEQATHDETRILGSFNYVYSDIFLHRDKSLMPKNPSAWSSWNFLGNVDNKACLTYWLNILQNIDDKGLPFLVTLNPPRTPENMLLKWTTGHPMPSVAASKASLELHRIQGKRGIWFCGAYQGYGFHEDGLKAGMLAANDLLNMSCEILNNPKHMVPSLMETGARFFVSRFLQDYIGMGSLILLEEGGTMFTFEGTKKKCPLKVYLKVHNPQFYWKIATEADLGLADAYINGDFSFVDKKEGLLNMFKIFILNRDLESSASRSSKRGWWTPMFLTAGVASAKYFYHHISRQNSLTQARRNISRHYDLSNDLFALFLDDTMTYSCAVFKSEDEDLKSAQMRKITSLIEKARVKKNHRVLEIGCGWGTLAIELVKRTGCSYTGITLSEEQLKYAEKKVEEAGLQDQIRFLLCDYRQVPETYKYDRIISCEMLEAVGHEYMEEFFGCCESILADDGLFVLQFISIPDQRYDEYRRSSDFIKEYIFPGGCLPSLSRVTSAMAASSRLCVEHVENIGIHYYQTLRYWRTNFLEKQSKILALGFDQKFIRTWEYYFDYCAAGFKTHTLGDYQVVFSRPGNSAALQDPYKGFPSANSLN</sequence>